<dbReference type="PROSITE" id="PS00498">
    <property type="entry name" value="TYROSINASE_2"/>
    <property type="match status" value="1"/>
</dbReference>
<evidence type="ECO:0000256" key="2">
    <source>
        <dbReference type="ARBA" id="ARBA00009928"/>
    </source>
</evidence>
<dbReference type="PANTHER" id="PTHR11474:SF100">
    <property type="entry name" value="POLYPHENOL OXIDASE FAMILY PROTEIN-RELATED"/>
    <property type="match status" value="1"/>
</dbReference>
<name>A0A6G1E4S6_9ORYZ</name>
<dbReference type="OrthoDB" id="691021at2759"/>
<gene>
    <name evidence="7" type="ORF">E2562_027494</name>
</gene>
<keyword evidence="4" id="KW-0560">Oxidoreductase</keyword>
<dbReference type="PRINTS" id="PR00092">
    <property type="entry name" value="TYROSINASE"/>
</dbReference>
<accession>A0A6G1E4S6</accession>
<dbReference type="InterPro" id="IPR002227">
    <property type="entry name" value="Tyrosinase_Cu-bd"/>
</dbReference>
<dbReference type="AlphaFoldDB" id="A0A6G1E4S6"/>
<dbReference type="SUPFAM" id="SSF48056">
    <property type="entry name" value="Di-copper centre-containing domain"/>
    <property type="match status" value="1"/>
</dbReference>
<dbReference type="InterPro" id="IPR050316">
    <property type="entry name" value="Tyrosinase/Hemocyanin"/>
</dbReference>
<protein>
    <recommendedName>
        <fullName evidence="6">Tyrosinase copper-binding domain-containing protein</fullName>
    </recommendedName>
</protein>
<dbReference type="GO" id="GO:0004097">
    <property type="term" value="F:catechol oxidase activity"/>
    <property type="evidence" value="ECO:0007669"/>
    <property type="project" value="InterPro"/>
</dbReference>
<dbReference type="Pfam" id="PF12142">
    <property type="entry name" value="PPO1_DWL"/>
    <property type="match status" value="1"/>
</dbReference>
<dbReference type="Gene3D" id="1.10.1280.10">
    <property type="entry name" value="Di-copper center containing domain from catechol oxidase"/>
    <property type="match status" value="1"/>
</dbReference>
<keyword evidence="8" id="KW-1185">Reference proteome</keyword>
<evidence type="ECO:0000256" key="5">
    <source>
        <dbReference type="ARBA" id="ARBA00023008"/>
    </source>
</evidence>
<dbReference type="InterPro" id="IPR008922">
    <property type="entry name" value="Di-copper_centre_dom_sf"/>
</dbReference>
<dbReference type="Pfam" id="PF00264">
    <property type="entry name" value="Tyrosinase"/>
    <property type="match status" value="1"/>
</dbReference>
<evidence type="ECO:0000256" key="1">
    <source>
        <dbReference type="ARBA" id="ARBA00001973"/>
    </source>
</evidence>
<comment type="caution">
    <text evidence="7">The sequence shown here is derived from an EMBL/GenBank/DDBJ whole genome shotgun (WGS) entry which is preliminary data.</text>
</comment>
<feature type="domain" description="Tyrosinase copper-binding" evidence="6">
    <location>
        <begin position="39"/>
        <end position="50"/>
    </location>
</feature>
<evidence type="ECO:0000256" key="3">
    <source>
        <dbReference type="ARBA" id="ARBA00022723"/>
    </source>
</evidence>
<reference evidence="7 8" key="1">
    <citation type="submission" date="2019-11" db="EMBL/GenBank/DDBJ databases">
        <title>Whole genome sequence of Oryza granulata.</title>
        <authorList>
            <person name="Li W."/>
        </authorList>
    </citation>
    <scope>NUCLEOTIDE SEQUENCE [LARGE SCALE GENOMIC DNA]</scope>
    <source>
        <strain evidence="8">cv. Menghai</strain>
        <tissue evidence="7">Leaf</tissue>
    </source>
</reference>
<keyword evidence="3" id="KW-0479">Metal-binding</keyword>
<evidence type="ECO:0000313" key="8">
    <source>
        <dbReference type="Proteomes" id="UP000479710"/>
    </source>
</evidence>
<evidence type="ECO:0000259" key="6">
    <source>
        <dbReference type="PROSITE" id="PS00498"/>
    </source>
</evidence>
<dbReference type="GO" id="GO:0046872">
    <property type="term" value="F:metal ion binding"/>
    <property type="evidence" value="ECO:0007669"/>
    <property type="project" value="UniProtKB-KW"/>
</dbReference>
<evidence type="ECO:0000313" key="7">
    <source>
        <dbReference type="EMBL" id="KAF0918943.1"/>
    </source>
</evidence>
<sequence>MPGAGTVELQPHNLMHMWVGDLSYPNIEDIGTYYASGYDPIFYTHHAYIDRLWDIWCNIGSGDSRRHTDLTDPDLLNSSFLFYDEEARLVRITVRDMLDIEKLRS</sequence>
<proteinExistence type="inferred from homology"/>
<dbReference type="EMBL" id="SPHZ02000005">
    <property type="protein sequence ID" value="KAF0918943.1"/>
    <property type="molecule type" value="Genomic_DNA"/>
</dbReference>
<dbReference type="InterPro" id="IPR022739">
    <property type="entry name" value="Polyphenol_oxidase_cen"/>
</dbReference>
<comment type="similarity">
    <text evidence="2">Belongs to the tyrosinase family.</text>
</comment>
<dbReference type="PANTHER" id="PTHR11474">
    <property type="entry name" value="TYROSINASE FAMILY MEMBER"/>
    <property type="match status" value="1"/>
</dbReference>
<organism evidence="7 8">
    <name type="scientific">Oryza meyeriana var. granulata</name>
    <dbReference type="NCBI Taxonomy" id="110450"/>
    <lineage>
        <taxon>Eukaryota</taxon>
        <taxon>Viridiplantae</taxon>
        <taxon>Streptophyta</taxon>
        <taxon>Embryophyta</taxon>
        <taxon>Tracheophyta</taxon>
        <taxon>Spermatophyta</taxon>
        <taxon>Magnoliopsida</taxon>
        <taxon>Liliopsida</taxon>
        <taxon>Poales</taxon>
        <taxon>Poaceae</taxon>
        <taxon>BOP clade</taxon>
        <taxon>Oryzoideae</taxon>
        <taxon>Oryzeae</taxon>
        <taxon>Oryzinae</taxon>
        <taxon>Oryza</taxon>
        <taxon>Oryza meyeriana</taxon>
    </lineage>
</organism>
<comment type="cofactor">
    <cofactor evidence="1">
        <name>Cu(2+)</name>
        <dbReference type="ChEBI" id="CHEBI:29036"/>
    </cofactor>
</comment>
<keyword evidence="5" id="KW-0186">Copper</keyword>
<dbReference type="Proteomes" id="UP000479710">
    <property type="component" value="Unassembled WGS sequence"/>
</dbReference>
<evidence type="ECO:0000256" key="4">
    <source>
        <dbReference type="ARBA" id="ARBA00023002"/>
    </source>
</evidence>